<evidence type="ECO:0000259" key="4">
    <source>
        <dbReference type="PROSITE" id="PS50042"/>
    </source>
</evidence>
<keyword evidence="2" id="KW-0238">DNA-binding</keyword>
<dbReference type="PANTHER" id="PTHR24567">
    <property type="entry name" value="CRP FAMILY TRANSCRIPTIONAL REGULATORY PROTEIN"/>
    <property type="match status" value="1"/>
</dbReference>
<dbReference type="PROSITE" id="PS51063">
    <property type="entry name" value="HTH_CRP_2"/>
    <property type="match status" value="1"/>
</dbReference>
<proteinExistence type="predicted"/>
<keyword evidence="1" id="KW-0805">Transcription regulation</keyword>
<accession>A0A6M4ATG6</accession>
<dbReference type="CDD" id="cd00038">
    <property type="entry name" value="CAP_ED"/>
    <property type="match status" value="1"/>
</dbReference>
<evidence type="ECO:0000256" key="3">
    <source>
        <dbReference type="ARBA" id="ARBA00023163"/>
    </source>
</evidence>
<dbReference type="KEGG" id="slan:GV829_05730"/>
<dbReference type="GO" id="GO:0003677">
    <property type="term" value="F:DNA binding"/>
    <property type="evidence" value="ECO:0007669"/>
    <property type="project" value="UniProtKB-KW"/>
</dbReference>
<dbReference type="EMBL" id="CP053015">
    <property type="protein sequence ID" value="QJQ32016.1"/>
    <property type="molecule type" value="Genomic_DNA"/>
</dbReference>
<protein>
    <submittedName>
        <fullName evidence="6">Crp/Fnr family transcriptional regulator</fullName>
    </submittedName>
</protein>
<dbReference type="GO" id="GO:0005829">
    <property type="term" value="C:cytosol"/>
    <property type="evidence" value="ECO:0007669"/>
    <property type="project" value="TreeGrafter"/>
</dbReference>
<dbReference type="PANTHER" id="PTHR24567:SF74">
    <property type="entry name" value="HTH-TYPE TRANSCRIPTIONAL REGULATOR ARCR"/>
    <property type="match status" value="1"/>
</dbReference>
<keyword evidence="7" id="KW-1185">Reference proteome</keyword>
<dbReference type="PROSITE" id="PS50042">
    <property type="entry name" value="CNMP_BINDING_3"/>
    <property type="match status" value="1"/>
</dbReference>
<gene>
    <name evidence="6" type="ORF">GV829_05730</name>
</gene>
<evidence type="ECO:0000313" key="7">
    <source>
        <dbReference type="Proteomes" id="UP000503018"/>
    </source>
</evidence>
<dbReference type="InterPro" id="IPR018490">
    <property type="entry name" value="cNMP-bd_dom_sf"/>
</dbReference>
<dbReference type="InterPro" id="IPR036388">
    <property type="entry name" value="WH-like_DNA-bd_sf"/>
</dbReference>
<feature type="domain" description="HTH crp-type" evidence="5">
    <location>
        <begin position="123"/>
        <end position="187"/>
    </location>
</feature>
<organism evidence="6 7">
    <name type="scientific">Sphingomonas lacunae</name>
    <dbReference type="NCBI Taxonomy" id="2698828"/>
    <lineage>
        <taxon>Bacteria</taxon>
        <taxon>Pseudomonadati</taxon>
        <taxon>Pseudomonadota</taxon>
        <taxon>Alphaproteobacteria</taxon>
        <taxon>Sphingomonadales</taxon>
        <taxon>Sphingomonadaceae</taxon>
        <taxon>Sphingomonas</taxon>
    </lineage>
</organism>
<evidence type="ECO:0000256" key="1">
    <source>
        <dbReference type="ARBA" id="ARBA00023015"/>
    </source>
</evidence>
<dbReference type="InterPro" id="IPR050397">
    <property type="entry name" value="Env_Response_Regulators"/>
</dbReference>
<dbReference type="AlphaFoldDB" id="A0A6M4ATG6"/>
<dbReference type="Pfam" id="PF13545">
    <property type="entry name" value="HTH_Crp_2"/>
    <property type="match status" value="1"/>
</dbReference>
<dbReference type="RefSeq" id="WP_169944785.1">
    <property type="nucleotide sequence ID" value="NZ_CP053015.1"/>
</dbReference>
<dbReference type="InterPro" id="IPR012318">
    <property type="entry name" value="HTH_CRP"/>
</dbReference>
<keyword evidence="3" id="KW-0804">Transcription</keyword>
<name>A0A6M4ATG6_9SPHN</name>
<dbReference type="InterPro" id="IPR000595">
    <property type="entry name" value="cNMP-bd_dom"/>
</dbReference>
<dbReference type="SUPFAM" id="SSF46785">
    <property type="entry name" value="Winged helix' DNA-binding domain"/>
    <property type="match status" value="1"/>
</dbReference>
<dbReference type="InterPro" id="IPR014710">
    <property type="entry name" value="RmlC-like_jellyroll"/>
</dbReference>
<dbReference type="Gene3D" id="1.10.10.10">
    <property type="entry name" value="Winged helix-like DNA-binding domain superfamily/Winged helix DNA-binding domain"/>
    <property type="match status" value="1"/>
</dbReference>
<sequence length="196" mass="21461">MAQPSLSVPAGTIMFRPDDPCSGYVVVRSGSIRVVLTAENGREIVLYRVRPGDVCLQTFSCLVDHRHYSAEGIAETDLEADIIPPPEFDRRMADDAAFRNQLFAAVAQRFADLEQLVEDVALTGFEARLARLLLRLADPAGRVEATHESLAAEAGSGRAVVTRQLGRFARDGLVSMTRGQLQILDRAALEILSHEM</sequence>
<evidence type="ECO:0000256" key="2">
    <source>
        <dbReference type="ARBA" id="ARBA00023125"/>
    </source>
</evidence>
<reference evidence="6 7" key="1">
    <citation type="submission" date="2020-01" db="EMBL/GenBank/DDBJ databases">
        <title>Sphingomonas sp. strain CSW-10.</title>
        <authorList>
            <person name="Chen W.-M."/>
        </authorList>
    </citation>
    <scope>NUCLEOTIDE SEQUENCE [LARGE SCALE GENOMIC DNA]</scope>
    <source>
        <strain evidence="6 7">CSW-10</strain>
    </source>
</reference>
<dbReference type="SUPFAM" id="SSF51206">
    <property type="entry name" value="cAMP-binding domain-like"/>
    <property type="match status" value="1"/>
</dbReference>
<evidence type="ECO:0000313" key="6">
    <source>
        <dbReference type="EMBL" id="QJQ32016.1"/>
    </source>
</evidence>
<dbReference type="GO" id="GO:0003700">
    <property type="term" value="F:DNA-binding transcription factor activity"/>
    <property type="evidence" value="ECO:0007669"/>
    <property type="project" value="TreeGrafter"/>
</dbReference>
<dbReference type="Gene3D" id="2.60.120.10">
    <property type="entry name" value="Jelly Rolls"/>
    <property type="match status" value="1"/>
</dbReference>
<evidence type="ECO:0000259" key="5">
    <source>
        <dbReference type="PROSITE" id="PS51063"/>
    </source>
</evidence>
<dbReference type="Proteomes" id="UP000503018">
    <property type="component" value="Chromosome"/>
</dbReference>
<dbReference type="InterPro" id="IPR036390">
    <property type="entry name" value="WH_DNA-bd_sf"/>
</dbReference>
<dbReference type="Pfam" id="PF00027">
    <property type="entry name" value="cNMP_binding"/>
    <property type="match status" value="1"/>
</dbReference>
<feature type="domain" description="Cyclic nucleotide-binding" evidence="4">
    <location>
        <begin position="1"/>
        <end position="109"/>
    </location>
</feature>